<evidence type="ECO:0000313" key="2">
    <source>
        <dbReference type="Proteomes" id="UP000620559"/>
    </source>
</evidence>
<keyword evidence="2" id="KW-1185">Reference proteome</keyword>
<accession>A0A8J7F871</accession>
<dbReference type="AlphaFoldDB" id="A0A8J7F871"/>
<gene>
    <name evidence="1" type="ORF">IQ247_28760</name>
</gene>
<evidence type="ECO:0000313" key="1">
    <source>
        <dbReference type="EMBL" id="MBE9216603.1"/>
    </source>
</evidence>
<proteinExistence type="predicted"/>
<comment type="caution">
    <text evidence="1">The sequence shown here is derived from an EMBL/GenBank/DDBJ whole genome shotgun (WGS) entry which is preliminary data.</text>
</comment>
<evidence type="ECO:0008006" key="3">
    <source>
        <dbReference type="Google" id="ProtNLM"/>
    </source>
</evidence>
<dbReference type="EMBL" id="JADEWL010000183">
    <property type="protein sequence ID" value="MBE9216603.1"/>
    <property type="molecule type" value="Genomic_DNA"/>
</dbReference>
<dbReference type="Proteomes" id="UP000620559">
    <property type="component" value="Unassembled WGS sequence"/>
</dbReference>
<protein>
    <recommendedName>
        <fullName evidence="3">DNA-binding protein</fullName>
    </recommendedName>
</protein>
<reference evidence="1" key="1">
    <citation type="submission" date="2020-10" db="EMBL/GenBank/DDBJ databases">
        <authorList>
            <person name="Castelo-Branco R."/>
            <person name="Eusebio N."/>
            <person name="Adriana R."/>
            <person name="Vieira A."/>
            <person name="Brugerolle De Fraissinette N."/>
            <person name="Rezende De Castro R."/>
            <person name="Schneider M.P."/>
            <person name="Vasconcelos V."/>
            <person name="Leao P.N."/>
        </authorList>
    </citation>
    <scope>NUCLEOTIDE SEQUENCE</scope>
    <source>
        <strain evidence="1">LEGE 06105</strain>
    </source>
</reference>
<organism evidence="1 2">
    <name type="scientific">Plectonema cf. radiosum LEGE 06105</name>
    <dbReference type="NCBI Taxonomy" id="945769"/>
    <lineage>
        <taxon>Bacteria</taxon>
        <taxon>Bacillati</taxon>
        <taxon>Cyanobacteriota</taxon>
        <taxon>Cyanophyceae</taxon>
        <taxon>Oscillatoriophycideae</taxon>
        <taxon>Oscillatoriales</taxon>
        <taxon>Microcoleaceae</taxon>
        <taxon>Plectonema</taxon>
    </lineage>
</organism>
<name>A0A8J7F871_9CYAN</name>
<sequence>MCVNQHYIRSNRKHGANNPVIRVESGKSVRYYHDVEIAGKCRLVYRPNNPLSCGAQLWIEVAEGVMVTSFQGT</sequence>